<reference evidence="2 3" key="1">
    <citation type="submission" date="2020-03" db="EMBL/GenBank/DDBJ databases">
        <title>Whole genome shotgun sequence of Phytohabitans rumicis NBRC 108638.</title>
        <authorList>
            <person name="Komaki H."/>
            <person name="Tamura T."/>
        </authorList>
    </citation>
    <scope>NUCLEOTIDE SEQUENCE [LARGE SCALE GENOMIC DNA]</scope>
    <source>
        <strain evidence="2 3">NBRC 108638</strain>
    </source>
</reference>
<dbReference type="InterPro" id="IPR038717">
    <property type="entry name" value="Tc1-like_DDE_dom"/>
</dbReference>
<dbReference type="Pfam" id="PF13565">
    <property type="entry name" value="HTH_32"/>
    <property type="match status" value="1"/>
</dbReference>
<dbReference type="InterPro" id="IPR036397">
    <property type="entry name" value="RNaseH_sf"/>
</dbReference>
<dbReference type="Pfam" id="PF13358">
    <property type="entry name" value="DDE_3"/>
    <property type="match status" value="1"/>
</dbReference>
<gene>
    <name evidence="2" type="ORF">Prum_070630</name>
</gene>
<evidence type="ECO:0000313" key="2">
    <source>
        <dbReference type="EMBL" id="GFJ93421.1"/>
    </source>
</evidence>
<name>A0A6V8LF19_9ACTN</name>
<sequence length="373" mass="41554">MMWLWFAVLVELTSDERAELGSLLNSGEVSAAVGTRARIVLWHAEGRRKKDIAALAGVSRPTVDLWLGRYAADGAAGLLSQQPGGPREQVPARIRARVLALTRMSPPSQTGLSHWSSREMAAYVTRTEQVPVSHHWVAKLWREHGLKPHRSGTFKLSKDPAFAAKVYDIVGLYLDPPGGAVVLSLDEKTQIQALDRTQPLLPIEFDATEKRTHDYVRHGTTNLFAAFNVATGEVVGECRPSRNGAAFLAFLRKAVAPHRGREVHVVLDNLSTHTTPDVLAWLEANPHVRFHFTPKGSSWMNQIETWFGIVTRQAIRRGTFSSVQVLIRSIRDYITAWNTDPRPFQWTATADEILAKVQLVQTSIKQLVDNNAK</sequence>
<dbReference type="GO" id="GO:0003676">
    <property type="term" value="F:nucleic acid binding"/>
    <property type="evidence" value="ECO:0007669"/>
    <property type="project" value="InterPro"/>
</dbReference>
<dbReference type="InterPro" id="IPR012337">
    <property type="entry name" value="RNaseH-like_sf"/>
</dbReference>
<comment type="caution">
    <text evidence="2">The sequence shown here is derived from an EMBL/GenBank/DDBJ whole genome shotgun (WGS) entry which is preliminary data.</text>
</comment>
<evidence type="ECO:0000259" key="1">
    <source>
        <dbReference type="Pfam" id="PF13358"/>
    </source>
</evidence>
<dbReference type="Gene3D" id="3.30.420.10">
    <property type="entry name" value="Ribonuclease H-like superfamily/Ribonuclease H"/>
    <property type="match status" value="1"/>
</dbReference>
<dbReference type="PANTHER" id="PTHR30347:SF1">
    <property type="entry name" value="MECHANOSENSITIVE CHANNEL MSCK"/>
    <property type="match status" value="1"/>
</dbReference>
<feature type="domain" description="Tc1-like transposase DDE" evidence="1">
    <location>
        <begin position="197"/>
        <end position="325"/>
    </location>
</feature>
<reference evidence="2 3" key="2">
    <citation type="submission" date="2020-03" db="EMBL/GenBank/DDBJ databases">
        <authorList>
            <person name="Ichikawa N."/>
            <person name="Kimura A."/>
            <person name="Kitahashi Y."/>
            <person name="Uohara A."/>
        </authorList>
    </citation>
    <scope>NUCLEOTIDE SEQUENCE [LARGE SCALE GENOMIC DNA]</scope>
    <source>
        <strain evidence="2 3">NBRC 108638</strain>
    </source>
</reference>
<protein>
    <submittedName>
        <fullName evidence="2">IS630 family transposase</fullName>
    </submittedName>
</protein>
<dbReference type="AlphaFoldDB" id="A0A6V8LF19"/>
<dbReference type="InterPro" id="IPR047655">
    <property type="entry name" value="Transpos_IS630-like"/>
</dbReference>
<accession>A0A6V8LF19</accession>
<proteinExistence type="predicted"/>
<dbReference type="InterPro" id="IPR052702">
    <property type="entry name" value="MscS-like_channel"/>
</dbReference>
<dbReference type="SUPFAM" id="SSF46689">
    <property type="entry name" value="Homeodomain-like"/>
    <property type="match status" value="1"/>
</dbReference>
<dbReference type="PANTHER" id="PTHR30347">
    <property type="entry name" value="POTASSIUM CHANNEL RELATED"/>
    <property type="match status" value="1"/>
</dbReference>
<dbReference type="Proteomes" id="UP000482960">
    <property type="component" value="Unassembled WGS sequence"/>
</dbReference>
<dbReference type="SUPFAM" id="SSF53098">
    <property type="entry name" value="Ribonuclease H-like"/>
    <property type="match status" value="1"/>
</dbReference>
<dbReference type="NCBIfam" id="NF033545">
    <property type="entry name" value="transpos_IS630"/>
    <property type="match status" value="1"/>
</dbReference>
<evidence type="ECO:0000313" key="3">
    <source>
        <dbReference type="Proteomes" id="UP000482960"/>
    </source>
</evidence>
<dbReference type="InterPro" id="IPR009057">
    <property type="entry name" value="Homeodomain-like_sf"/>
</dbReference>
<keyword evidence="3" id="KW-1185">Reference proteome</keyword>
<dbReference type="EMBL" id="BLPG01000001">
    <property type="protein sequence ID" value="GFJ93421.1"/>
    <property type="molecule type" value="Genomic_DNA"/>
</dbReference>
<organism evidence="2 3">
    <name type="scientific">Phytohabitans rumicis</name>
    <dbReference type="NCBI Taxonomy" id="1076125"/>
    <lineage>
        <taxon>Bacteria</taxon>
        <taxon>Bacillati</taxon>
        <taxon>Actinomycetota</taxon>
        <taxon>Actinomycetes</taxon>
        <taxon>Micromonosporales</taxon>
        <taxon>Micromonosporaceae</taxon>
    </lineage>
</organism>